<protein>
    <submittedName>
        <fullName evidence="3">Beta-lactamase-related domain-containing protein</fullName>
    </submittedName>
</protein>
<dbReference type="InterPro" id="IPR052907">
    <property type="entry name" value="Beta-lactamase/esterase"/>
</dbReference>
<sequence length="469" mass="53054">MCHTIEIDGHCDEEFEAVRRAFKKNFKCGWEDEGAAFAVYYKGKLVVDLWGGYADKSCLRPWTEDTLSVVFSTTKSVTAICIAMLIDRGFLDYDDYIVKHWPEFGKHGKEMITLKMVLSHKAGLIHFGEPVSMEHLTDRSKMSTLIENMRPVHEPGAKTAYHVVNYGWILDQLCSRVDPLNRSISEFFKQEIAQKHNIDFHIGLPTNHLYRMARLKKYKCCDAVIEAICNPMVAVIGAFFLSPIGFFSEVKKDVKCAGQDFTMFNNPALTQLEMPAANGVSTARDLAKIHHLLIDLDLPKGQENSEKLLSSELINQISEPTNNFKEFDHTIGNWYNKEYGFMYTKSPMGTWQLGHLGVGGQNVKTDFKNQLTFAYLTNGLETDDLMDEGVTDADGHFRLSGKETEFTSIDPKLNVYHDCNDENTPCLKKFSIMIPDTFITEGEHPDKVFDAGKIELAGTFSGESRDCLN</sequence>
<organism evidence="2 3">
    <name type="scientific">Acrobeloides nanus</name>
    <dbReference type="NCBI Taxonomy" id="290746"/>
    <lineage>
        <taxon>Eukaryota</taxon>
        <taxon>Metazoa</taxon>
        <taxon>Ecdysozoa</taxon>
        <taxon>Nematoda</taxon>
        <taxon>Chromadorea</taxon>
        <taxon>Rhabditida</taxon>
        <taxon>Tylenchina</taxon>
        <taxon>Cephalobomorpha</taxon>
        <taxon>Cephaloboidea</taxon>
        <taxon>Cephalobidae</taxon>
        <taxon>Acrobeloides</taxon>
    </lineage>
</organism>
<dbReference type="PANTHER" id="PTHR43319:SF3">
    <property type="entry name" value="BETA-LACTAMASE-RELATED DOMAIN-CONTAINING PROTEIN"/>
    <property type="match status" value="1"/>
</dbReference>
<dbReference type="GO" id="GO:0009986">
    <property type="term" value="C:cell surface"/>
    <property type="evidence" value="ECO:0007669"/>
    <property type="project" value="InterPro"/>
</dbReference>
<proteinExistence type="predicted"/>
<evidence type="ECO:0000259" key="1">
    <source>
        <dbReference type="Pfam" id="PF00144"/>
    </source>
</evidence>
<dbReference type="WBParaSite" id="ACRNAN_Path_1418.g5570.t1">
    <property type="protein sequence ID" value="ACRNAN_Path_1418.g5570.t1"/>
    <property type="gene ID" value="ACRNAN_Path_1418.g5570"/>
</dbReference>
<feature type="domain" description="Beta-lactamase-related" evidence="1">
    <location>
        <begin position="23"/>
        <end position="383"/>
    </location>
</feature>
<dbReference type="PANTHER" id="PTHR43319">
    <property type="entry name" value="BETA-LACTAMASE-RELATED"/>
    <property type="match status" value="1"/>
</dbReference>
<dbReference type="Proteomes" id="UP000887540">
    <property type="component" value="Unplaced"/>
</dbReference>
<dbReference type="Gene3D" id="3.40.710.10">
    <property type="entry name" value="DD-peptidase/beta-lactamase superfamily"/>
    <property type="match status" value="1"/>
</dbReference>
<dbReference type="InterPro" id="IPR001466">
    <property type="entry name" value="Beta-lactam-related"/>
</dbReference>
<name>A0A914C0B8_9BILA</name>
<dbReference type="Pfam" id="PF00144">
    <property type="entry name" value="Beta-lactamase"/>
    <property type="match status" value="1"/>
</dbReference>
<keyword evidence="2" id="KW-1185">Reference proteome</keyword>
<dbReference type="InterPro" id="IPR012338">
    <property type="entry name" value="Beta-lactam/transpept-like"/>
</dbReference>
<evidence type="ECO:0000313" key="2">
    <source>
        <dbReference type="Proteomes" id="UP000887540"/>
    </source>
</evidence>
<dbReference type="SUPFAM" id="SSF56601">
    <property type="entry name" value="beta-lactamase/transpeptidase-like"/>
    <property type="match status" value="1"/>
</dbReference>
<evidence type="ECO:0000313" key="3">
    <source>
        <dbReference type="WBParaSite" id="ACRNAN_Path_1418.g5570.t1"/>
    </source>
</evidence>
<accession>A0A914C0B8</accession>
<dbReference type="AlphaFoldDB" id="A0A914C0B8"/>
<reference evidence="3" key="1">
    <citation type="submission" date="2022-11" db="UniProtKB">
        <authorList>
            <consortium name="WormBaseParasite"/>
        </authorList>
    </citation>
    <scope>IDENTIFICATION</scope>
</reference>